<evidence type="ECO:0000313" key="3">
    <source>
        <dbReference type="Ensembl" id="ENSUAMP00000001779.1"/>
    </source>
</evidence>
<reference evidence="3" key="2">
    <citation type="submission" date="2025-08" db="UniProtKB">
        <authorList>
            <consortium name="Ensembl"/>
        </authorList>
    </citation>
    <scope>IDENTIFICATION</scope>
</reference>
<reference evidence="3" key="3">
    <citation type="submission" date="2025-09" db="UniProtKB">
        <authorList>
            <consortium name="Ensembl"/>
        </authorList>
    </citation>
    <scope>IDENTIFICATION</scope>
</reference>
<feature type="domain" description="PPIase cyclophilin-type" evidence="2">
    <location>
        <begin position="16"/>
        <end position="92"/>
    </location>
</feature>
<comment type="catalytic activity">
    <reaction evidence="1">
        <text>[protein]-peptidylproline (omega=180) = [protein]-peptidylproline (omega=0)</text>
        <dbReference type="Rhea" id="RHEA:16237"/>
        <dbReference type="Rhea" id="RHEA-COMP:10747"/>
        <dbReference type="Rhea" id="RHEA-COMP:10748"/>
        <dbReference type="ChEBI" id="CHEBI:83833"/>
        <dbReference type="ChEBI" id="CHEBI:83834"/>
        <dbReference type="EC" id="5.2.1.8"/>
    </reaction>
</comment>
<evidence type="ECO:0000256" key="1">
    <source>
        <dbReference type="RuleBase" id="RU363019"/>
    </source>
</evidence>
<comment type="similarity">
    <text evidence="1">Belongs to the cyclophilin-type PPIase family.</text>
</comment>
<dbReference type="STRING" id="9643.ENSUAMP00000001779"/>
<dbReference type="PROSITE" id="PS50072">
    <property type="entry name" value="CSA_PPIASE_2"/>
    <property type="match status" value="1"/>
</dbReference>
<dbReference type="Ensembl" id="ENSUAMT00000002032.1">
    <property type="protein sequence ID" value="ENSUAMP00000001779.1"/>
    <property type="gene ID" value="ENSUAMG00000001672.1"/>
</dbReference>
<dbReference type="EC" id="5.2.1.8" evidence="1"/>
<dbReference type="GeneTree" id="ENSGT00950000183087"/>
<dbReference type="GO" id="GO:0016018">
    <property type="term" value="F:cyclosporin A binding"/>
    <property type="evidence" value="ECO:0007669"/>
    <property type="project" value="TreeGrafter"/>
</dbReference>
<dbReference type="InterPro" id="IPR002130">
    <property type="entry name" value="Cyclophilin-type_PPIase_dom"/>
</dbReference>
<dbReference type="AlphaFoldDB" id="A0A452QBA2"/>
<dbReference type="Proteomes" id="UP000291022">
    <property type="component" value="Unassembled WGS sequence"/>
</dbReference>
<dbReference type="GO" id="GO:0003755">
    <property type="term" value="F:peptidyl-prolyl cis-trans isomerase activity"/>
    <property type="evidence" value="ECO:0007669"/>
    <property type="project" value="UniProtKB-UniRule"/>
</dbReference>
<dbReference type="InterPro" id="IPR029000">
    <property type="entry name" value="Cyclophilin-like_dom_sf"/>
</dbReference>
<dbReference type="GO" id="GO:0006457">
    <property type="term" value="P:protein folding"/>
    <property type="evidence" value="ECO:0007669"/>
    <property type="project" value="TreeGrafter"/>
</dbReference>
<dbReference type="PANTHER" id="PTHR11071:SF490">
    <property type="entry name" value="PEPTIDYL-PROLYL CIS-TRANS ISOMERASE A"/>
    <property type="match status" value="1"/>
</dbReference>
<evidence type="ECO:0000313" key="4">
    <source>
        <dbReference type="Proteomes" id="UP000291022"/>
    </source>
</evidence>
<dbReference type="OMA" id="RKQLCYK"/>
<keyword evidence="1" id="KW-0413">Isomerase</keyword>
<dbReference type="SUPFAM" id="SSF50891">
    <property type="entry name" value="Cyclophilin-like"/>
    <property type="match status" value="1"/>
</dbReference>
<proteinExistence type="inferred from homology"/>
<dbReference type="Pfam" id="PF00160">
    <property type="entry name" value="Pro_isomerase"/>
    <property type="match status" value="1"/>
</dbReference>
<dbReference type="PANTHER" id="PTHR11071">
    <property type="entry name" value="PEPTIDYL-PROLYL CIS-TRANS ISOMERASE"/>
    <property type="match status" value="1"/>
</dbReference>
<reference evidence="4" key="1">
    <citation type="submission" date="2016-06" db="EMBL/GenBank/DDBJ databases">
        <title>De novo assembly and RNA-Seq shows season-dependent expression and editing in black bear kidneys.</title>
        <authorList>
            <person name="Korstanje R."/>
            <person name="Srivastava A."/>
            <person name="Sarsani V.K."/>
            <person name="Sheehan S.M."/>
            <person name="Seger R.L."/>
            <person name="Barter M.E."/>
            <person name="Lindqvist C."/>
            <person name="Brody L.C."/>
            <person name="Mullikin J.C."/>
        </authorList>
    </citation>
    <scope>NUCLEOTIDE SEQUENCE [LARGE SCALE GENOMIC DNA]</scope>
</reference>
<dbReference type="PRINTS" id="PR00153">
    <property type="entry name" value="CSAPPISMRASE"/>
</dbReference>
<accession>A0A452QBA2</accession>
<keyword evidence="1" id="KW-0697">Rotamase</keyword>
<comment type="function">
    <text evidence="1">PPIases accelerate the folding of proteins. It catalyzes the cis-trans isomerization of proline imidic peptide bonds in oligopeptides.</text>
</comment>
<dbReference type="GO" id="GO:0005737">
    <property type="term" value="C:cytoplasm"/>
    <property type="evidence" value="ECO:0007669"/>
    <property type="project" value="TreeGrafter"/>
</dbReference>
<evidence type="ECO:0000259" key="2">
    <source>
        <dbReference type="PROSITE" id="PS50072"/>
    </source>
</evidence>
<name>A0A452QBA2_URSAM</name>
<keyword evidence="4" id="KW-1185">Reference proteome</keyword>
<dbReference type="Gene3D" id="2.40.100.10">
    <property type="entry name" value="Cyclophilin-like"/>
    <property type="match status" value="1"/>
</dbReference>
<organism evidence="3 4">
    <name type="scientific">Ursus americanus</name>
    <name type="common">American black bear</name>
    <name type="synonym">Euarctos americanus</name>
    <dbReference type="NCBI Taxonomy" id="9643"/>
    <lineage>
        <taxon>Eukaryota</taxon>
        <taxon>Metazoa</taxon>
        <taxon>Chordata</taxon>
        <taxon>Craniata</taxon>
        <taxon>Vertebrata</taxon>
        <taxon>Euteleostomi</taxon>
        <taxon>Mammalia</taxon>
        <taxon>Eutheria</taxon>
        <taxon>Laurasiatheria</taxon>
        <taxon>Carnivora</taxon>
        <taxon>Caniformia</taxon>
        <taxon>Ursidae</taxon>
        <taxon>Ursus</taxon>
    </lineage>
</organism>
<sequence length="113" mass="12604">MDCSEPQQSMVNSTVFFNVTLESRPLDQVSFKLFADKIAKRAENFCALSHGEKGLGYKGFCFHRIILGFMCQGGDFTHHNGTGNNSICGEKFKGVSHPDAYGSWHLIHGKCWT</sequence>
<protein>
    <recommendedName>
        <fullName evidence="1">Peptidyl-prolyl cis-trans isomerase</fullName>
        <shortName evidence="1">PPIase</shortName>
        <ecNumber evidence="1">5.2.1.8</ecNumber>
    </recommendedName>
</protein>